<reference evidence="4 5" key="1">
    <citation type="submission" date="2023-12" db="EMBL/GenBank/DDBJ databases">
        <title>Blastococcus brunescens sp. nov., an actonobacterium isolated from sandstone collected in sahara desert.</title>
        <authorList>
            <person name="Gtari M."/>
            <person name="Ghodhbane F."/>
        </authorList>
    </citation>
    <scope>NUCLEOTIDE SEQUENCE [LARGE SCALE GENOMIC DNA]</scope>
    <source>
        <strain evidence="4 5">BMG 8361</strain>
    </source>
</reference>
<dbReference type="InterPro" id="IPR036409">
    <property type="entry name" value="Aldolase_II/adducin_N_sf"/>
</dbReference>
<evidence type="ECO:0000259" key="3">
    <source>
        <dbReference type="SMART" id="SM01007"/>
    </source>
</evidence>
<organism evidence="4 5">
    <name type="scientific">Blastococcus brunescens</name>
    <dbReference type="NCBI Taxonomy" id="1564165"/>
    <lineage>
        <taxon>Bacteria</taxon>
        <taxon>Bacillati</taxon>
        <taxon>Actinomycetota</taxon>
        <taxon>Actinomycetes</taxon>
        <taxon>Geodermatophilales</taxon>
        <taxon>Geodermatophilaceae</taxon>
        <taxon>Blastococcus</taxon>
    </lineage>
</organism>
<accession>A0ABZ1AYG2</accession>
<dbReference type="Pfam" id="PF00596">
    <property type="entry name" value="Aldolase_II"/>
    <property type="match status" value="1"/>
</dbReference>
<dbReference type="PANTHER" id="PTHR22789">
    <property type="entry name" value="FUCULOSE PHOSPHATE ALDOLASE"/>
    <property type="match status" value="1"/>
</dbReference>
<evidence type="ECO:0000313" key="5">
    <source>
        <dbReference type="Proteomes" id="UP001324287"/>
    </source>
</evidence>
<proteinExistence type="predicted"/>
<protein>
    <submittedName>
        <fullName evidence="4">Class II aldolase/adducin family protein</fullName>
    </submittedName>
</protein>
<dbReference type="EMBL" id="CP141261">
    <property type="protein sequence ID" value="WRL63560.1"/>
    <property type="molecule type" value="Genomic_DNA"/>
</dbReference>
<keyword evidence="5" id="KW-1185">Reference proteome</keyword>
<evidence type="ECO:0000313" key="4">
    <source>
        <dbReference type="EMBL" id="WRL63560.1"/>
    </source>
</evidence>
<dbReference type="InterPro" id="IPR050197">
    <property type="entry name" value="Aldolase_class_II_sugar_metab"/>
</dbReference>
<name>A0ABZ1AYG2_9ACTN</name>
<feature type="domain" description="Class II aldolase/adducin N-terminal" evidence="3">
    <location>
        <begin position="9"/>
        <end position="194"/>
    </location>
</feature>
<dbReference type="SUPFAM" id="SSF53639">
    <property type="entry name" value="AraD/HMP-PK domain-like"/>
    <property type="match status" value="1"/>
</dbReference>
<gene>
    <name evidence="4" type="ORF">U6N30_28355</name>
</gene>
<dbReference type="Proteomes" id="UP001324287">
    <property type="component" value="Chromosome"/>
</dbReference>
<dbReference type="RefSeq" id="WP_324274895.1">
    <property type="nucleotide sequence ID" value="NZ_CP141261.1"/>
</dbReference>
<keyword evidence="1" id="KW-0479">Metal-binding</keyword>
<dbReference type="Gene3D" id="3.40.225.10">
    <property type="entry name" value="Class II aldolase/adducin N-terminal domain"/>
    <property type="match status" value="1"/>
</dbReference>
<dbReference type="InterPro" id="IPR001303">
    <property type="entry name" value="Aldolase_II/adducin_N"/>
</dbReference>
<sequence>MTIIENCRRDLAIANRIMAREEVVDHLGHVSARHPDRPDRFLLSQSRSPELVTPGDIKEYDLAGSPIEEAPHPMYVERFIHAAIYRARPDVNSVAHNHAYDLLPFTIASDVKLRAVVHPAYAIGTEAPVWDFRDKFPTATPLVLDMAQGDDLAAILGNHSVALMRNHGCVVALDSIVSTIYACVYVKVNARIQSEATRFGGDVSYLSAVELEAIGALYNNAPHTVDRAWEYWVRRADLSGI</sequence>
<evidence type="ECO:0000256" key="2">
    <source>
        <dbReference type="ARBA" id="ARBA00023239"/>
    </source>
</evidence>
<dbReference type="SMART" id="SM01007">
    <property type="entry name" value="Aldolase_II"/>
    <property type="match status" value="1"/>
</dbReference>
<evidence type="ECO:0000256" key="1">
    <source>
        <dbReference type="ARBA" id="ARBA00022723"/>
    </source>
</evidence>
<keyword evidence="2" id="KW-0456">Lyase</keyword>
<dbReference type="PANTHER" id="PTHR22789:SF0">
    <property type="entry name" value="3-OXO-TETRONATE 4-PHOSPHATE DECARBOXYLASE-RELATED"/>
    <property type="match status" value="1"/>
</dbReference>